<dbReference type="OMA" id="YIWTRAN"/>
<keyword evidence="9 13" id="KW-0482">Metalloprotease</keyword>
<evidence type="ECO:0000256" key="5">
    <source>
        <dbReference type="ARBA" id="ARBA00022723"/>
    </source>
</evidence>
<evidence type="ECO:0000256" key="7">
    <source>
        <dbReference type="ARBA" id="ARBA00022801"/>
    </source>
</evidence>
<accession>A0A1W2TWR8</accession>
<sequence>MKSALVYGLLGASALVDAHPSSKPRNSVQRREVDINSFRLGTASQYVNHKVSKADKSLKLLKRATYVETATELVKQIVPNAEFRVKKDHYIGTNGVGHVYFRQTVNGLDVGNANFNVNVSVLIQMRNVLDIRANTAQIGSDGSILSYGHSFYTGEMPKENPLNKREFADPVKALSGAMETLGLPMSGNPVAEPLDGLEEFVIKGTSGAVSDPTARLNYLIKADGELALTWKVETNLRTSWLHSYVDATNSGEIYGIVDWVWSATYKVYPWDVDDPLSGKREVLEDPWELTASEFTWQSDGEENYTTTQGNNGIALQDYIGETTNLYQPQSPDLAFEYDFNLNESDPNAYRDASIAQLFYTANFYHDVLYDLGFNEEAGNFQVSNNGKGGLDNDPVILSAQDTYTTDNALFSTPVDGSPGLMLMLLWTQSNPRRDCTFEKDVVLHEYTHGLSTRLTGGPGNSDCLDSGEAAGMGEGWSDFYAIANALRDEWTRDTNVPIGAWVFNNPAGLRTVPYTTNMEANPNTYATLNGLGESHDIGETWATVLWEVMWNLVDKHGRNTGPKPTLENGIPTDGNFLSQKIIMDGMALQPCSPNFVSARDAIIDAEEALTNGDNACELWTAFAKRGLGDGAEYHPTTRVISFDIPDGVC</sequence>
<feature type="signal peptide" evidence="13">
    <location>
        <begin position="1"/>
        <end position="18"/>
    </location>
</feature>
<evidence type="ECO:0000256" key="1">
    <source>
        <dbReference type="ARBA" id="ARBA00004613"/>
    </source>
</evidence>
<dbReference type="InterPro" id="IPR011096">
    <property type="entry name" value="FTP_domain"/>
</dbReference>
<evidence type="ECO:0000256" key="10">
    <source>
        <dbReference type="ARBA" id="ARBA00023145"/>
    </source>
</evidence>
<evidence type="ECO:0000256" key="9">
    <source>
        <dbReference type="ARBA" id="ARBA00023049"/>
    </source>
</evidence>
<name>A0A1W2TWR8_ROSNE</name>
<dbReference type="PRINTS" id="PR00999">
    <property type="entry name" value="FUNGALYSIN"/>
</dbReference>
<evidence type="ECO:0000256" key="2">
    <source>
        <dbReference type="ARBA" id="ARBA00006006"/>
    </source>
</evidence>
<evidence type="ECO:0000256" key="6">
    <source>
        <dbReference type="ARBA" id="ARBA00022729"/>
    </source>
</evidence>
<keyword evidence="8 12" id="KW-0862">Zinc</keyword>
<dbReference type="AlphaFoldDB" id="A0A1W2TWR8"/>
<dbReference type="GO" id="GO:0004222">
    <property type="term" value="F:metalloendopeptidase activity"/>
    <property type="evidence" value="ECO:0007669"/>
    <property type="project" value="InterPro"/>
</dbReference>
<keyword evidence="5 12" id="KW-0479">Metal-binding</keyword>
<evidence type="ECO:0000256" key="8">
    <source>
        <dbReference type="ARBA" id="ARBA00022833"/>
    </source>
</evidence>
<dbReference type="InterPro" id="IPR050371">
    <property type="entry name" value="Fungal_virulence_M36"/>
</dbReference>
<feature type="domain" description="FTP" evidence="14">
    <location>
        <begin position="81"/>
        <end position="120"/>
    </location>
</feature>
<keyword evidence="7 13" id="KW-0378">Hydrolase</keyword>
<protein>
    <recommendedName>
        <fullName evidence="13">Extracellular metalloproteinase</fullName>
        <ecNumber evidence="13">3.4.24.-</ecNumber>
    </recommendedName>
    <alternativeName>
        <fullName evidence="13">Fungalysin</fullName>
    </alternativeName>
</protein>
<dbReference type="GO" id="GO:0008270">
    <property type="term" value="F:zinc ion binding"/>
    <property type="evidence" value="ECO:0007669"/>
    <property type="project" value="InterPro"/>
</dbReference>
<proteinExistence type="inferred from homology"/>
<evidence type="ECO:0000256" key="11">
    <source>
        <dbReference type="PIRSR" id="PIRSR601842-1"/>
    </source>
</evidence>
<dbReference type="GO" id="GO:0006508">
    <property type="term" value="P:proteolysis"/>
    <property type="evidence" value="ECO:0007669"/>
    <property type="project" value="UniProtKB-KW"/>
</dbReference>
<reference evidence="15" key="1">
    <citation type="submission" date="2016-03" db="EMBL/GenBank/DDBJ databases">
        <title>Draft genome sequence of Rosellinia necatrix.</title>
        <authorList>
            <person name="Kanematsu S."/>
        </authorList>
    </citation>
    <scope>NUCLEOTIDE SEQUENCE [LARGE SCALE GENOMIC DNA]</scope>
    <source>
        <strain evidence="15">W97</strain>
    </source>
</reference>
<feature type="binding site" evidence="12">
    <location>
        <position position="448"/>
    </location>
    <ligand>
        <name>Zn(2+)</name>
        <dbReference type="ChEBI" id="CHEBI:29105"/>
        <note>catalytic</note>
    </ligand>
</feature>
<dbReference type="CDD" id="cd09596">
    <property type="entry name" value="M36"/>
    <property type="match status" value="1"/>
</dbReference>
<dbReference type="InterPro" id="IPR001842">
    <property type="entry name" value="Peptidase_M36"/>
</dbReference>
<evidence type="ECO:0000256" key="12">
    <source>
        <dbReference type="PIRSR" id="PIRSR601842-2"/>
    </source>
</evidence>
<evidence type="ECO:0000313" key="15">
    <source>
        <dbReference type="EMBL" id="GAP93134.2"/>
    </source>
</evidence>
<feature type="binding site" evidence="12">
    <location>
        <position position="474"/>
    </location>
    <ligand>
        <name>Zn(2+)</name>
        <dbReference type="ChEBI" id="CHEBI:29105"/>
        <note>catalytic</note>
    </ligand>
</feature>
<dbReference type="OrthoDB" id="3227768at2759"/>
<keyword evidence="4 13" id="KW-0645">Protease</keyword>
<dbReference type="PANTHER" id="PTHR33478">
    <property type="entry name" value="EXTRACELLULAR METALLOPROTEINASE MEP"/>
    <property type="match status" value="1"/>
</dbReference>
<feature type="active site" evidence="11">
    <location>
        <position position="445"/>
    </location>
</feature>
<dbReference type="GO" id="GO:0005576">
    <property type="term" value="C:extracellular region"/>
    <property type="evidence" value="ECO:0007669"/>
    <property type="project" value="UniProtKB-SubCell"/>
</dbReference>
<comment type="similarity">
    <text evidence="2 13">Belongs to the peptidase M36 family.</text>
</comment>
<dbReference type="Pfam" id="PF07504">
    <property type="entry name" value="FTP"/>
    <property type="match status" value="1"/>
</dbReference>
<dbReference type="Proteomes" id="UP000054516">
    <property type="component" value="Unassembled WGS sequence"/>
</dbReference>
<evidence type="ECO:0000256" key="3">
    <source>
        <dbReference type="ARBA" id="ARBA00022525"/>
    </source>
</evidence>
<dbReference type="EC" id="3.4.24.-" evidence="13"/>
<feature type="binding site" evidence="12">
    <location>
        <position position="444"/>
    </location>
    <ligand>
        <name>Zn(2+)</name>
        <dbReference type="ChEBI" id="CHEBI:29105"/>
        <note>catalytic</note>
    </ligand>
</feature>
<keyword evidence="10 13" id="KW-0865">Zymogen</keyword>
<keyword evidence="6 13" id="KW-0732">Signal</keyword>
<dbReference type="Pfam" id="PF02128">
    <property type="entry name" value="Peptidase_M36"/>
    <property type="match status" value="1"/>
</dbReference>
<evidence type="ECO:0000256" key="13">
    <source>
        <dbReference type="RuleBase" id="RU364017"/>
    </source>
</evidence>
<organism evidence="15">
    <name type="scientific">Rosellinia necatrix</name>
    <name type="common">White root-rot fungus</name>
    <dbReference type="NCBI Taxonomy" id="77044"/>
    <lineage>
        <taxon>Eukaryota</taxon>
        <taxon>Fungi</taxon>
        <taxon>Dikarya</taxon>
        <taxon>Ascomycota</taxon>
        <taxon>Pezizomycotina</taxon>
        <taxon>Sordariomycetes</taxon>
        <taxon>Xylariomycetidae</taxon>
        <taxon>Xylariales</taxon>
        <taxon>Xylariaceae</taxon>
        <taxon>Rosellinia</taxon>
    </lineage>
</organism>
<dbReference type="Gene3D" id="3.10.170.10">
    <property type="match status" value="1"/>
</dbReference>
<comment type="subcellular location">
    <subcellularLocation>
        <location evidence="1 13">Secreted</location>
    </subcellularLocation>
</comment>
<keyword evidence="3 13" id="KW-0964">Secreted</keyword>
<evidence type="ECO:0000259" key="14">
    <source>
        <dbReference type="Pfam" id="PF07504"/>
    </source>
</evidence>
<keyword evidence="16" id="KW-1185">Reference proteome</keyword>
<dbReference type="Gene3D" id="1.10.390.10">
    <property type="entry name" value="Neutral Protease Domain 2"/>
    <property type="match status" value="1"/>
</dbReference>
<feature type="chain" id="PRO_5010603025" description="Extracellular metalloproteinase" evidence="13">
    <location>
        <begin position="19"/>
        <end position="649"/>
    </location>
</feature>
<gene>
    <name evidence="15" type="ORF">SAMD00023353_6800300</name>
</gene>
<dbReference type="EMBL" id="DF977513">
    <property type="protein sequence ID" value="GAP93134.2"/>
    <property type="molecule type" value="Genomic_DNA"/>
</dbReference>
<comment type="cofactor">
    <cofactor evidence="12">
        <name>Zn(2+)</name>
        <dbReference type="ChEBI" id="CHEBI:29105"/>
    </cofactor>
    <text evidence="12">Binds 1 zinc ion per subunit.</text>
</comment>
<dbReference type="SUPFAM" id="SSF55486">
    <property type="entry name" value="Metalloproteases ('zincins'), catalytic domain"/>
    <property type="match status" value="1"/>
</dbReference>
<dbReference type="PANTHER" id="PTHR33478:SF1">
    <property type="entry name" value="EXTRACELLULAR METALLOPROTEINASE MEP"/>
    <property type="match status" value="1"/>
</dbReference>
<evidence type="ECO:0000256" key="4">
    <source>
        <dbReference type="ARBA" id="ARBA00022670"/>
    </source>
</evidence>
<dbReference type="InterPro" id="IPR027268">
    <property type="entry name" value="Peptidase_M4/M1_CTD_sf"/>
</dbReference>
<evidence type="ECO:0000313" key="16">
    <source>
        <dbReference type="Proteomes" id="UP000054516"/>
    </source>
</evidence>